<proteinExistence type="predicted"/>
<accession>A0A8R1UK21</accession>
<dbReference type="AlphaFoldDB" id="A0A2A6D1M5"/>
<reference evidence="2" key="1">
    <citation type="journal article" date="2008" name="Nat. Genet.">
        <title>The Pristionchus pacificus genome provides a unique perspective on nematode lifestyle and parasitism.</title>
        <authorList>
            <person name="Dieterich C."/>
            <person name="Clifton S.W."/>
            <person name="Schuster L.N."/>
            <person name="Chinwalla A."/>
            <person name="Delehaunty K."/>
            <person name="Dinkelacker I."/>
            <person name="Fulton L."/>
            <person name="Fulton R."/>
            <person name="Godfrey J."/>
            <person name="Minx P."/>
            <person name="Mitreva M."/>
            <person name="Roeseler W."/>
            <person name="Tian H."/>
            <person name="Witte H."/>
            <person name="Yang S.P."/>
            <person name="Wilson R.K."/>
            <person name="Sommer R.J."/>
        </authorList>
    </citation>
    <scope>NUCLEOTIDE SEQUENCE [LARGE SCALE GENOMIC DNA]</scope>
    <source>
        <strain evidence="2">PS312</strain>
    </source>
</reference>
<evidence type="ECO:0000313" key="1">
    <source>
        <dbReference type="EnsemblMetazoa" id="PPA30737.1"/>
    </source>
</evidence>
<dbReference type="EnsemblMetazoa" id="PPA30737.1">
    <property type="protein sequence ID" value="PPA30737.1"/>
    <property type="gene ID" value="WBGene00203603"/>
</dbReference>
<dbReference type="Proteomes" id="UP000005239">
    <property type="component" value="Unassembled WGS sequence"/>
</dbReference>
<organism evidence="1 2">
    <name type="scientific">Pristionchus pacificus</name>
    <name type="common">Parasitic nematode worm</name>
    <dbReference type="NCBI Taxonomy" id="54126"/>
    <lineage>
        <taxon>Eukaryota</taxon>
        <taxon>Metazoa</taxon>
        <taxon>Ecdysozoa</taxon>
        <taxon>Nematoda</taxon>
        <taxon>Chromadorea</taxon>
        <taxon>Rhabditida</taxon>
        <taxon>Rhabditina</taxon>
        <taxon>Diplogasteromorpha</taxon>
        <taxon>Diplogasteroidea</taxon>
        <taxon>Neodiplogasteridae</taxon>
        <taxon>Pristionchus</taxon>
    </lineage>
</organism>
<name>A0A2A6D1M5_PRIPA</name>
<evidence type="ECO:0000313" key="2">
    <source>
        <dbReference type="Proteomes" id="UP000005239"/>
    </source>
</evidence>
<sequence length="78" mass="8830">MSVFPVSAVSCEDIYLFDATGTLWYEYYPLSGALRWMKVLIRQRKAVVNKWTRPARIRLGRNLSGGASENRSTSTSSL</sequence>
<reference evidence="1" key="2">
    <citation type="submission" date="2022-06" db="UniProtKB">
        <authorList>
            <consortium name="EnsemblMetazoa"/>
        </authorList>
    </citation>
    <scope>IDENTIFICATION</scope>
    <source>
        <strain evidence="1">PS312</strain>
    </source>
</reference>
<accession>A0A2A6D1M5</accession>
<protein>
    <submittedName>
        <fullName evidence="1">Uncharacterized protein</fullName>
    </submittedName>
</protein>
<keyword evidence="2" id="KW-1185">Reference proteome</keyword>
<gene>
    <name evidence="1" type="primary">WBGene00203603</name>
</gene>